<evidence type="ECO:0000313" key="1">
    <source>
        <dbReference type="EMBL" id="WHS65323.1"/>
    </source>
</evidence>
<sequence length="57" mass="6324">MPDTDAGGFQRLECTDFSTAFSQNREQVMHIDFRLRCASQGRKKAASDGGSAFRPVK</sequence>
<dbReference type="Proteomes" id="UP001240697">
    <property type="component" value="Chromosome"/>
</dbReference>
<protein>
    <submittedName>
        <fullName evidence="1">Uncharacterized protein</fullName>
    </submittedName>
</protein>
<proteinExistence type="predicted"/>
<gene>
    <name evidence="1" type="ORF">QMY55_23065</name>
</gene>
<reference evidence="1 2" key="1">
    <citation type="submission" date="2023-05" db="EMBL/GenBank/DDBJ databases">
        <authorList>
            <person name="Yin Y."/>
            <person name="Lu Z."/>
        </authorList>
    </citation>
    <scope>NUCLEOTIDE SEQUENCE [LARGE SCALE GENOMIC DNA]</scope>
    <source>
        <strain evidence="1 2">ZM22</strain>
    </source>
</reference>
<evidence type="ECO:0000313" key="2">
    <source>
        <dbReference type="Proteomes" id="UP001240697"/>
    </source>
</evidence>
<organism evidence="1 2">
    <name type="scientific">Comamonas resistens</name>
    <dbReference type="NCBI Taxonomy" id="3046670"/>
    <lineage>
        <taxon>Bacteria</taxon>
        <taxon>Pseudomonadati</taxon>
        <taxon>Pseudomonadota</taxon>
        <taxon>Betaproteobacteria</taxon>
        <taxon>Burkholderiales</taxon>
        <taxon>Comamonadaceae</taxon>
        <taxon>Comamonas</taxon>
    </lineage>
</organism>
<dbReference type="EMBL" id="CP125947">
    <property type="protein sequence ID" value="WHS65323.1"/>
    <property type="molecule type" value="Genomic_DNA"/>
</dbReference>
<keyword evidence="2" id="KW-1185">Reference proteome</keyword>
<name>A0ABY8SQH2_9BURK</name>
<accession>A0ABY8SQH2</accession>
<dbReference type="RefSeq" id="WP_283486425.1">
    <property type="nucleotide sequence ID" value="NZ_CP125947.1"/>
</dbReference>